<dbReference type="RefSeq" id="XP_067176761.1">
    <property type="nucleotide sequence ID" value="XM_067321393.1"/>
</dbReference>
<gene>
    <name evidence="6" type="ORF">LSCM1_03860</name>
</gene>
<dbReference type="Gene3D" id="3.40.1490.10">
    <property type="entry name" value="Bit1"/>
    <property type="match status" value="1"/>
</dbReference>
<protein>
    <recommendedName>
        <fullName evidence="1">peptidyl-tRNA hydrolase</fullName>
        <ecNumber evidence="1">3.1.1.29</ecNumber>
    </recommendedName>
</protein>
<feature type="region of interest" description="Disordered" evidence="4">
    <location>
        <begin position="81"/>
        <end position="115"/>
    </location>
</feature>
<keyword evidence="2" id="KW-0378">Hydrolase</keyword>
<dbReference type="OrthoDB" id="1733656at2759"/>
<keyword evidence="5" id="KW-1133">Transmembrane helix</keyword>
<keyword evidence="5" id="KW-0812">Transmembrane</keyword>
<evidence type="ECO:0000313" key="7">
    <source>
        <dbReference type="Proteomes" id="UP000673552"/>
    </source>
</evidence>
<evidence type="ECO:0000256" key="1">
    <source>
        <dbReference type="ARBA" id="ARBA00013260"/>
    </source>
</evidence>
<reference evidence="7" key="1">
    <citation type="journal article" date="2021" name="Microbiol. Resour. Announc.">
        <title>LGAAP: Leishmaniinae Genome Assembly and Annotation Pipeline.</title>
        <authorList>
            <person name="Almutairi H."/>
            <person name="Urbaniak M.D."/>
            <person name="Bates M.D."/>
            <person name="Jariyapan N."/>
            <person name="Kwakye-Nuako G."/>
            <person name="Thomaz-Soccol V."/>
            <person name="Al-Salem W.S."/>
            <person name="Dillon R.J."/>
            <person name="Bates P.A."/>
            <person name="Gatherer D."/>
        </authorList>
    </citation>
    <scope>NUCLEOTIDE SEQUENCE [LARGE SCALE GENOMIC DNA]</scope>
</reference>
<evidence type="ECO:0000256" key="2">
    <source>
        <dbReference type="ARBA" id="ARBA00022801"/>
    </source>
</evidence>
<dbReference type="InterPro" id="IPR023476">
    <property type="entry name" value="Pep_tRNA_hydro_II_dom_sf"/>
</dbReference>
<dbReference type="AlphaFoldDB" id="A0A836KFT6"/>
<dbReference type="SUPFAM" id="SSF102462">
    <property type="entry name" value="Peptidyl-tRNA hydrolase II"/>
    <property type="match status" value="1"/>
</dbReference>
<dbReference type="GO" id="GO:0004045">
    <property type="term" value="F:peptidyl-tRNA hydrolase activity"/>
    <property type="evidence" value="ECO:0007669"/>
    <property type="project" value="UniProtKB-EC"/>
</dbReference>
<dbReference type="EMBL" id="JAFEUZ010000030">
    <property type="protein sequence ID" value="KAG5472461.1"/>
    <property type="molecule type" value="Genomic_DNA"/>
</dbReference>
<comment type="catalytic activity">
    <reaction evidence="3">
        <text>an N-acyl-L-alpha-aminoacyl-tRNA + H2O = an N-acyl-L-amino acid + a tRNA + H(+)</text>
        <dbReference type="Rhea" id="RHEA:54448"/>
        <dbReference type="Rhea" id="RHEA-COMP:10123"/>
        <dbReference type="Rhea" id="RHEA-COMP:13883"/>
        <dbReference type="ChEBI" id="CHEBI:15377"/>
        <dbReference type="ChEBI" id="CHEBI:15378"/>
        <dbReference type="ChEBI" id="CHEBI:59874"/>
        <dbReference type="ChEBI" id="CHEBI:78442"/>
        <dbReference type="ChEBI" id="CHEBI:138191"/>
        <dbReference type="EC" id="3.1.1.29"/>
    </reaction>
</comment>
<reference evidence="7" key="2">
    <citation type="journal article" date="2021" name="Sci. Data">
        <title>Chromosome-scale genome sequencing, assembly and annotation of six genomes from subfamily Leishmaniinae.</title>
        <authorList>
            <person name="Almutairi H."/>
            <person name="Urbaniak M.D."/>
            <person name="Bates M.D."/>
            <person name="Jariyapan N."/>
            <person name="Kwakye-Nuako G."/>
            <person name="Thomaz Soccol V."/>
            <person name="Al-Salem W.S."/>
            <person name="Dillon R.J."/>
            <person name="Bates P.A."/>
            <person name="Gatherer D."/>
        </authorList>
    </citation>
    <scope>NUCLEOTIDE SEQUENCE [LARGE SCALE GENOMIC DNA]</scope>
</reference>
<proteinExistence type="predicted"/>
<feature type="transmembrane region" description="Helical" evidence="5">
    <location>
        <begin position="20"/>
        <end position="42"/>
    </location>
</feature>
<evidence type="ECO:0000313" key="6">
    <source>
        <dbReference type="EMBL" id="KAG5472461.1"/>
    </source>
</evidence>
<organism evidence="6 7">
    <name type="scientific">Leishmania martiniquensis</name>
    <dbReference type="NCBI Taxonomy" id="1580590"/>
    <lineage>
        <taxon>Eukaryota</taxon>
        <taxon>Discoba</taxon>
        <taxon>Euglenozoa</taxon>
        <taxon>Kinetoplastea</taxon>
        <taxon>Metakinetoplastina</taxon>
        <taxon>Trypanosomatida</taxon>
        <taxon>Trypanosomatidae</taxon>
        <taxon>Leishmaniinae</taxon>
        <taxon>Leishmania</taxon>
    </lineage>
</organism>
<dbReference type="GO" id="GO:0005829">
    <property type="term" value="C:cytosol"/>
    <property type="evidence" value="ECO:0007669"/>
    <property type="project" value="TreeGrafter"/>
</dbReference>
<name>A0A836KFT6_9TRYP</name>
<dbReference type="Proteomes" id="UP000673552">
    <property type="component" value="Unassembled WGS sequence"/>
</dbReference>
<dbReference type="EC" id="3.1.1.29" evidence="1"/>
<dbReference type="PANTHER" id="PTHR12649">
    <property type="entry name" value="PEPTIDYL-TRNA HYDROLASE 2"/>
    <property type="match status" value="1"/>
</dbReference>
<sequence>MLSATTTTIITDSVLDETAWAPACLAGALLGCALALLCTALLQWRTSSRAAPKEAAATSALSRRDRAAKSLEELRRTSATAAAADRAHAAGPTAADKGSWESTTTGTSDEDSSRVDADYEYEQMEALRLKMVFVVRSGVQPKLTTQEMVVLVASAGIQLVELIQKQPSLSPVSSASASASLCSVESQHHHCWRRWYLWWNRVGCGKITLRCPDKEKMELIVAAAQERGLPMAQLRRLERAAAEGAQIDRLANSTDAVCVALGPAPSDVLEPITGSLKLFS</sequence>
<accession>A0A836KFT6</accession>
<evidence type="ECO:0000256" key="4">
    <source>
        <dbReference type="SAM" id="MobiDB-lite"/>
    </source>
</evidence>
<feature type="compositionally biased region" description="Low complexity" evidence="4">
    <location>
        <begin position="81"/>
        <end position="107"/>
    </location>
</feature>
<comment type="caution">
    <text evidence="6">The sequence shown here is derived from an EMBL/GenBank/DDBJ whole genome shotgun (WGS) entry which is preliminary data.</text>
</comment>
<evidence type="ECO:0000256" key="3">
    <source>
        <dbReference type="ARBA" id="ARBA00048707"/>
    </source>
</evidence>
<dbReference type="GeneID" id="92513905"/>
<dbReference type="KEGG" id="lmat:92513905"/>
<keyword evidence="7" id="KW-1185">Reference proteome</keyword>
<keyword evidence="5" id="KW-0472">Membrane</keyword>
<evidence type="ECO:0000256" key="5">
    <source>
        <dbReference type="SAM" id="Phobius"/>
    </source>
</evidence>
<dbReference type="Pfam" id="PF01981">
    <property type="entry name" value="PTH2"/>
    <property type="match status" value="1"/>
</dbReference>
<dbReference type="PANTHER" id="PTHR12649:SF25">
    <property type="entry name" value="AMINOACYL-TRNA HYDROLASE"/>
    <property type="match status" value="1"/>
</dbReference>
<dbReference type="InterPro" id="IPR002833">
    <property type="entry name" value="PTH2"/>
</dbReference>